<feature type="region of interest" description="Disordered" evidence="1">
    <location>
        <begin position="1"/>
        <end position="26"/>
    </location>
</feature>
<sequence>MQARTCRVPAVAGPSTSQAKVKQSRVKNPLPTIDRYEHQPSTKAGQFDDAVARGCPLHKPDATRRLAGALRTARHAADAGHARATIRDAWGIVSWGHEFRDGTNDHARDGLFTSPRRPADATASAYDPRLHVPAASPSKQLCLCYLPPHPQAPAMEQFPPPIGAYMAPLRPSAHPLPAQAVYPAPHSSPHFSAVPRALAVAPPANPSPAMKVHPDGMSAYLDYGIPVPEDEEASENASPPEQPMTELKELEVVMAELDGEAMKALATEIYRMLTEGQEVASGVE</sequence>
<organism evidence="2 3">
    <name type="scientific">Agrocybe chaxingu</name>
    <dbReference type="NCBI Taxonomy" id="84603"/>
    <lineage>
        <taxon>Eukaryota</taxon>
        <taxon>Fungi</taxon>
        <taxon>Dikarya</taxon>
        <taxon>Basidiomycota</taxon>
        <taxon>Agaricomycotina</taxon>
        <taxon>Agaricomycetes</taxon>
        <taxon>Agaricomycetidae</taxon>
        <taxon>Agaricales</taxon>
        <taxon>Agaricineae</taxon>
        <taxon>Strophariaceae</taxon>
        <taxon>Agrocybe</taxon>
    </lineage>
</organism>
<protein>
    <submittedName>
        <fullName evidence="2">Uncharacterized protein</fullName>
    </submittedName>
</protein>
<gene>
    <name evidence="2" type="ORF">NLJ89_g6647</name>
</gene>
<dbReference type="AlphaFoldDB" id="A0A9W8K0F7"/>
<dbReference type="EMBL" id="JANKHO010000721">
    <property type="protein sequence ID" value="KAJ3506835.1"/>
    <property type="molecule type" value="Genomic_DNA"/>
</dbReference>
<evidence type="ECO:0000313" key="2">
    <source>
        <dbReference type="EMBL" id="KAJ3506835.1"/>
    </source>
</evidence>
<accession>A0A9W8K0F7</accession>
<proteinExistence type="predicted"/>
<evidence type="ECO:0000256" key="1">
    <source>
        <dbReference type="SAM" id="MobiDB-lite"/>
    </source>
</evidence>
<name>A0A9W8K0F7_9AGAR</name>
<dbReference type="Proteomes" id="UP001148786">
    <property type="component" value="Unassembled WGS sequence"/>
</dbReference>
<keyword evidence="3" id="KW-1185">Reference proteome</keyword>
<reference evidence="2" key="1">
    <citation type="submission" date="2022-07" db="EMBL/GenBank/DDBJ databases">
        <title>Genome Sequence of Agrocybe chaxingu.</title>
        <authorList>
            <person name="Buettner E."/>
        </authorList>
    </citation>
    <scope>NUCLEOTIDE SEQUENCE</scope>
    <source>
        <strain evidence="2">MP-N11</strain>
    </source>
</reference>
<evidence type="ECO:0000313" key="3">
    <source>
        <dbReference type="Proteomes" id="UP001148786"/>
    </source>
</evidence>
<comment type="caution">
    <text evidence="2">The sequence shown here is derived from an EMBL/GenBank/DDBJ whole genome shotgun (WGS) entry which is preliminary data.</text>
</comment>